<dbReference type="InterPro" id="IPR029472">
    <property type="entry name" value="Copia-like_N"/>
</dbReference>
<name>A0AA38SSF1_9ASTR</name>
<dbReference type="Pfam" id="PF14244">
    <property type="entry name" value="Retrotran_gag_3"/>
    <property type="match status" value="1"/>
</dbReference>
<sequence>MVVGKEEPHAKDGGNVVDHISPYYLHPSDYTRQMQVNDALSDKNYTDWMQEMENFLFAENKIGFVDGSIKRPDKSSKDIMAWMRVDAMIKGWLTTAMEKEIRSSVKYTSTTSEIWSDLRERFGKESAPRAYELKNKIVASHQDGATVSAYYTKLRSLWNEIQSVFPIPRCICNGCTCDIGKRLVEHQEKEKLYEFLMGLDNEFGRLITEEKKPTMEATVFKAFIPPKRENSSNHQKAKTHLKTVKREEEVQHCTFCDCIPVITDKGKPKASCVESGSSLSLGLTVEQHNAFLKHFEHGVTNGDEESKRVFLEEIKLMTKMTGLWIWEPLNITYRADILVNKRKSPYEPPVVIPNGDVVLVEGEELR</sequence>
<dbReference type="PANTHER" id="PTHR37610:SF98">
    <property type="entry name" value="TRANSCRIPTION FACTOR INTERACTOR AND REGULATOR CCHC(ZN) FAMILY"/>
    <property type="match status" value="1"/>
</dbReference>
<dbReference type="PANTHER" id="PTHR37610">
    <property type="entry name" value="CCHC-TYPE DOMAIN-CONTAINING PROTEIN"/>
    <property type="match status" value="1"/>
</dbReference>
<comment type="caution">
    <text evidence="2">The sequence shown here is derived from an EMBL/GenBank/DDBJ whole genome shotgun (WGS) entry which is preliminary data.</text>
</comment>
<protein>
    <recommendedName>
        <fullName evidence="1">Retrotransposon Copia-like N-terminal domain-containing protein</fullName>
    </recommendedName>
</protein>
<keyword evidence="3" id="KW-1185">Reference proteome</keyword>
<evidence type="ECO:0000313" key="2">
    <source>
        <dbReference type="EMBL" id="KAJ9541525.1"/>
    </source>
</evidence>
<evidence type="ECO:0000313" key="3">
    <source>
        <dbReference type="Proteomes" id="UP001172457"/>
    </source>
</evidence>
<gene>
    <name evidence="2" type="ORF">OSB04_028031</name>
</gene>
<evidence type="ECO:0000259" key="1">
    <source>
        <dbReference type="Pfam" id="PF14244"/>
    </source>
</evidence>
<dbReference type="AlphaFoldDB" id="A0AA38SSF1"/>
<dbReference type="EMBL" id="JARYMX010000007">
    <property type="protein sequence ID" value="KAJ9541525.1"/>
    <property type="molecule type" value="Genomic_DNA"/>
</dbReference>
<dbReference type="Proteomes" id="UP001172457">
    <property type="component" value="Chromosome 7"/>
</dbReference>
<proteinExistence type="predicted"/>
<organism evidence="2 3">
    <name type="scientific">Centaurea solstitialis</name>
    <name type="common">yellow star-thistle</name>
    <dbReference type="NCBI Taxonomy" id="347529"/>
    <lineage>
        <taxon>Eukaryota</taxon>
        <taxon>Viridiplantae</taxon>
        <taxon>Streptophyta</taxon>
        <taxon>Embryophyta</taxon>
        <taxon>Tracheophyta</taxon>
        <taxon>Spermatophyta</taxon>
        <taxon>Magnoliopsida</taxon>
        <taxon>eudicotyledons</taxon>
        <taxon>Gunneridae</taxon>
        <taxon>Pentapetalae</taxon>
        <taxon>asterids</taxon>
        <taxon>campanulids</taxon>
        <taxon>Asterales</taxon>
        <taxon>Asteraceae</taxon>
        <taxon>Carduoideae</taxon>
        <taxon>Cardueae</taxon>
        <taxon>Centaureinae</taxon>
        <taxon>Centaurea</taxon>
    </lineage>
</organism>
<feature type="domain" description="Retrotransposon Copia-like N-terminal" evidence="1">
    <location>
        <begin position="34"/>
        <end position="73"/>
    </location>
</feature>
<reference evidence="2" key="1">
    <citation type="submission" date="2023-03" db="EMBL/GenBank/DDBJ databases">
        <title>Chromosome-scale reference genome and RAD-based genetic map of yellow starthistle (Centaurea solstitialis) reveal putative structural variation and QTLs associated with invader traits.</title>
        <authorList>
            <person name="Reatini B."/>
            <person name="Cang F.A."/>
            <person name="Jiang Q."/>
            <person name="Mckibben M.T.W."/>
            <person name="Barker M.S."/>
            <person name="Rieseberg L.H."/>
            <person name="Dlugosch K.M."/>
        </authorList>
    </citation>
    <scope>NUCLEOTIDE SEQUENCE</scope>
    <source>
        <strain evidence="2">CAN-66</strain>
        <tissue evidence="2">Leaf</tissue>
    </source>
</reference>
<accession>A0AA38SSF1</accession>